<comment type="caution">
    <text evidence="12">Lacks conserved residue(s) required for the propagation of feature annotation.</text>
</comment>
<keyword evidence="2 12" id="KW-0820">tRNA-binding</keyword>
<dbReference type="FunFam" id="3.30.930.10:FF:000002">
    <property type="entry name" value="Threonine--tRNA ligase"/>
    <property type="match status" value="1"/>
</dbReference>
<evidence type="ECO:0000256" key="2">
    <source>
        <dbReference type="ARBA" id="ARBA00022555"/>
    </source>
</evidence>
<evidence type="ECO:0000256" key="8">
    <source>
        <dbReference type="ARBA" id="ARBA00022884"/>
    </source>
</evidence>
<dbReference type="SUPFAM" id="SSF52954">
    <property type="entry name" value="Class II aaRS ABD-related"/>
    <property type="match status" value="1"/>
</dbReference>
<evidence type="ECO:0000256" key="9">
    <source>
        <dbReference type="ARBA" id="ARBA00022917"/>
    </source>
</evidence>
<dbReference type="GO" id="GO:0004829">
    <property type="term" value="F:threonine-tRNA ligase activity"/>
    <property type="evidence" value="ECO:0007669"/>
    <property type="project" value="UniProtKB-UniRule"/>
</dbReference>
<evidence type="ECO:0000256" key="5">
    <source>
        <dbReference type="ARBA" id="ARBA00022741"/>
    </source>
</evidence>
<protein>
    <recommendedName>
        <fullName evidence="12">Threonine--tRNA ligase</fullName>
        <ecNumber evidence="12">6.1.1.3</ecNumber>
    </recommendedName>
    <alternativeName>
        <fullName evidence="12">Threonyl-tRNA synthetase</fullName>
        <shortName evidence="12">ThrRS</shortName>
    </alternativeName>
</protein>
<dbReference type="SMART" id="SM00863">
    <property type="entry name" value="tRNA_SAD"/>
    <property type="match status" value="1"/>
</dbReference>
<dbReference type="PANTHER" id="PTHR11451">
    <property type="entry name" value="THREONINE-TRNA LIGASE"/>
    <property type="match status" value="1"/>
</dbReference>
<evidence type="ECO:0000256" key="12">
    <source>
        <dbReference type="HAMAP-Rule" id="MF_00184"/>
    </source>
</evidence>
<organism evidence="14 15">
    <name type="scientific">Candidatus Yanofskybacteria bacterium RIFCSPHIGHO2_01_FULL_41_21</name>
    <dbReference type="NCBI Taxonomy" id="1802660"/>
    <lineage>
        <taxon>Bacteria</taxon>
        <taxon>Candidatus Yanofskyibacteriota</taxon>
    </lineage>
</organism>
<dbReference type="InterPro" id="IPR036621">
    <property type="entry name" value="Anticodon-bd_dom_sf"/>
</dbReference>
<evidence type="ECO:0000256" key="11">
    <source>
        <dbReference type="ARBA" id="ARBA00049515"/>
    </source>
</evidence>
<feature type="binding site" evidence="12">
    <location>
        <position position="299"/>
    </location>
    <ligand>
        <name>Zn(2+)</name>
        <dbReference type="ChEBI" id="CHEBI:29105"/>
        <note>catalytic</note>
    </ligand>
</feature>
<dbReference type="STRING" id="1802660.A2735_00040"/>
<dbReference type="InterPro" id="IPR047246">
    <property type="entry name" value="ThrRS_anticodon"/>
</dbReference>
<evidence type="ECO:0000259" key="13">
    <source>
        <dbReference type="PROSITE" id="PS50862"/>
    </source>
</evidence>
<dbReference type="NCBIfam" id="TIGR00418">
    <property type="entry name" value="thrS"/>
    <property type="match status" value="1"/>
</dbReference>
<evidence type="ECO:0000313" key="15">
    <source>
        <dbReference type="Proteomes" id="UP000178520"/>
    </source>
</evidence>
<gene>
    <name evidence="12" type="primary">thrS</name>
    <name evidence="14" type="ORF">A2735_00040</name>
</gene>
<dbReference type="InterPro" id="IPR033728">
    <property type="entry name" value="ThrRS_core"/>
</dbReference>
<dbReference type="PROSITE" id="PS50862">
    <property type="entry name" value="AA_TRNA_LIGASE_II"/>
    <property type="match status" value="1"/>
</dbReference>
<dbReference type="Proteomes" id="UP000178520">
    <property type="component" value="Unassembled WGS sequence"/>
</dbReference>
<dbReference type="Pfam" id="PF00587">
    <property type="entry name" value="tRNA-synt_2b"/>
    <property type="match status" value="1"/>
</dbReference>
<evidence type="ECO:0000313" key="14">
    <source>
        <dbReference type="EMBL" id="OGM98089.1"/>
    </source>
</evidence>
<dbReference type="AlphaFoldDB" id="A0A1F8ECQ1"/>
<dbReference type="InterPro" id="IPR018163">
    <property type="entry name" value="Thr/Ala-tRNA-synth_IIc_edit"/>
</dbReference>
<feature type="domain" description="Aminoacyl-transfer RNA synthetases class-II family profile" evidence="13">
    <location>
        <begin position="227"/>
        <end position="504"/>
    </location>
</feature>
<evidence type="ECO:0000256" key="6">
    <source>
        <dbReference type="ARBA" id="ARBA00022833"/>
    </source>
</evidence>
<sequence length="606" mass="69943">MESSLEHLRHSLAHLLGAAVLDLYPGSKLAIGPAIDDGFYYDIDIPEKVSDADLPKIEDKMREILKTWEIFEHFEITPEEAKIIFKDNPYKIELIEELEKINQPISIYYSGPKKNIPTKKDLLETVNCKLETGFIDLCRGGHVEKIKDIEPKTFKLSRLAGAYWRGDEKNPQLTRIYGYAFETKDELQKHITMLEEAKKRDHRKIGKELKLFTFSDFVGPGLPLWLPNGTVIVEELEKLAKQTELEAGYLRVRTPHIAKEIMYKTSGHLPYYADSMFPPMVMKDEDGKEETYYLKAMNCPHHHQIFASEPRSYRDLPLRLAEYGTQYRYEKSGELFGLMRVRMLSMNDAHIYCTPEQFASEFHAVNDMYLKYFEIFGFKKYVMRFSTHDPEKLGKKYLDNAELWKKTEDMVRTVLIDSKIPFQEVKDEAAFYGPKIDVQIWSSIGREFSIATNQVDFGVPERFGLTYTDTDGTDKTPIVIHRAPLGTHERFIGFLIEHYAGAFPLWLSPVQVAVITISENQQAWAEAVVHKLKHAGIRAELHNQNETLGKKIRNAEMQKIPYLFVVGDKEVETQSVAVRKRSQGDVGTMRIDTVVAQLKEEIELKK</sequence>
<proteinExistence type="inferred from homology"/>
<dbReference type="PANTHER" id="PTHR11451:SF44">
    <property type="entry name" value="THREONINE--TRNA LIGASE, CHLOROPLASTIC_MITOCHONDRIAL 2"/>
    <property type="match status" value="1"/>
</dbReference>
<name>A0A1F8ECQ1_9BACT</name>
<dbReference type="SUPFAM" id="SSF55186">
    <property type="entry name" value="ThrRS/AlaRS common domain"/>
    <property type="match status" value="1"/>
</dbReference>
<dbReference type="InterPro" id="IPR045864">
    <property type="entry name" value="aa-tRNA-synth_II/BPL/LPL"/>
</dbReference>
<dbReference type="Gene3D" id="3.40.50.800">
    <property type="entry name" value="Anticodon-binding domain"/>
    <property type="match status" value="1"/>
</dbReference>
<keyword evidence="10 12" id="KW-0030">Aminoacyl-tRNA synthetase</keyword>
<evidence type="ECO:0000256" key="4">
    <source>
        <dbReference type="ARBA" id="ARBA00022723"/>
    </source>
</evidence>
<dbReference type="InterPro" id="IPR012947">
    <property type="entry name" value="tRNA_SAD"/>
</dbReference>
<keyword evidence="8 12" id="KW-0694">RNA-binding</keyword>
<dbReference type="InterPro" id="IPR002314">
    <property type="entry name" value="aa-tRNA-synt_IIb"/>
</dbReference>
<evidence type="ECO:0000256" key="1">
    <source>
        <dbReference type="ARBA" id="ARBA00008226"/>
    </source>
</evidence>
<dbReference type="InterPro" id="IPR002320">
    <property type="entry name" value="Thr-tRNA-ligase_IIa"/>
</dbReference>
<keyword evidence="7 12" id="KW-0067">ATP-binding</keyword>
<dbReference type="GO" id="GO:0005737">
    <property type="term" value="C:cytoplasm"/>
    <property type="evidence" value="ECO:0007669"/>
    <property type="project" value="UniProtKB-SubCell"/>
</dbReference>
<dbReference type="GO" id="GO:0006435">
    <property type="term" value="P:threonyl-tRNA aminoacylation"/>
    <property type="evidence" value="ECO:0007669"/>
    <property type="project" value="UniProtKB-UniRule"/>
</dbReference>
<feature type="binding site" evidence="12">
    <location>
        <position position="350"/>
    </location>
    <ligand>
        <name>Zn(2+)</name>
        <dbReference type="ChEBI" id="CHEBI:29105"/>
        <note>catalytic</note>
    </ligand>
</feature>
<comment type="subcellular location">
    <subcellularLocation>
        <location evidence="12">Cytoplasm</location>
    </subcellularLocation>
</comment>
<dbReference type="Gene3D" id="3.30.930.10">
    <property type="entry name" value="Bira Bifunctional Protein, Domain 2"/>
    <property type="match status" value="1"/>
</dbReference>
<comment type="subunit">
    <text evidence="12">Homodimer.</text>
</comment>
<dbReference type="InterPro" id="IPR004154">
    <property type="entry name" value="Anticodon-bd"/>
</dbReference>
<keyword evidence="12" id="KW-0963">Cytoplasm</keyword>
<dbReference type="CDD" id="cd00860">
    <property type="entry name" value="ThrRS_anticodon"/>
    <property type="match status" value="1"/>
</dbReference>
<dbReference type="InterPro" id="IPR006195">
    <property type="entry name" value="aa-tRNA-synth_II"/>
</dbReference>
<comment type="caution">
    <text evidence="14">The sequence shown here is derived from an EMBL/GenBank/DDBJ whole genome shotgun (WGS) entry which is preliminary data.</text>
</comment>
<accession>A0A1F8ECQ1</accession>
<reference evidence="14 15" key="1">
    <citation type="journal article" date="2016" name="Nat. Commun.">
        <title>Thousands of microbial genomes shed light on interconnected biogeochemical processes in an aquifer system.</title>
        <authorList>
            <person name="Anantharaman K."/>
            <person name="Brown C.T."/>
            <person name="Hug L.A."/>
            <person name="Sharon I."/>
            <person name="Castelle C.J."/>
            <person name="Probst A.J."/>
            <person name="Thomas B.C."/>
            <person name="Singh A."/>
            <person name="Wilkins M.J."/>
            <person name="Karaoz U."/>
            <person name="Brodie E.L."/>
            <person name="Williams K.H."/>
            <person name="Hubbard S.S."/>
            <person name="Banfield J.F."/>
        </authorList>
    </citation>
    <scope>NUCLEOTIDE SEQUENCE [LARGE SCALE GENOMIC DNA]</scope>
</reference>
<dbReference type="EC" id="6.1.1.3" evidence="12"/>
<dbReference type="Gene3D" id="3.30.980.10">
    <property type="entry name" value="Threonyl-trna Synthetase, Chain A, domain 2"/>
    <property type="match status" value="1"/>
</dbReference>
<comment type="cofactor">
    <cofactor evidence="12">
        <name>Zn(2+)</name>
        <dbReference type="ChEBI" id="CHEBI:29105"/>
    </cofactor>
    <text evidence="12">Binds 1 zinc ion per subunit.</text>
</comment>
<evidence type="ECO:0000256" key="7">
    <source>
        <dbReference type="ARBA" id="ARBA00022840"/>
    </source>
</evidence>
<comment type="catalytic activity">
    <reaction evidence="11 12">
        <text>tRNA(Thr) + L-threonine + ATP = L-threonyl-tRNA(Thr) + AMP + diphosphate + H(+)</text>
        <dbReference type="Rhea" id="RHEA:24624"/>
        <dbReference type="Rhea" id="RHEA-COMP:9670"/>
        <dbReference type="Rhea" id="RHEA-COMP:9704"/>
        <dbReference type="ChEBI" id="CHEBI:15378"/>
        <dbReference type="ChEBI" id="CHEBI:30616"/>
        <dbReference type="ChEBI" id="CHEBI:33019"/>
        <dbReference type="ChEBI" id="CHEBI:57926"/>
        <dbReference type="ChEBI" id="CHEBI:78442"/>
        <dbReference type="ChEBI" id="CHEBI:78534"/>
        <dbReference type="ChEBI" id="CHEBI:456215"/>
        <dbReference type="EC" id="6.1.1.3"/>
    </reaction>
</comment>
<evidence type="ECO:0000256" key="10">
    <source>
        <dbReference type="ARBA" id="ARBA00023146"/>
    </source>
</evidence>
<dbReference type="FunFam" id="3.40.50.800:FF:000001">
    <property type="entry name" value="Threonine--tRNA ligase"/>
    <property type="match status" value="1"/>
</dbReference>
<dbReference type="CDD" id="cd00771">
    <property type="entry name" value="ThrRS_core"/>
    <property type="match status" value="1"/>
</dbReference>
<comment type="similarity">
    <text evidence="1 12">Belongs to the class-II aminoacyl-tRNA synthetase family.</text>
</comment>
<dbReference type="SUPFAM" id="SSF55681">
    <property type="entry name" value="Class II aaRS and biotin synthetases"/>
    <property type="match status" value="1"/>
</dbReference>
<dbReference type="Pfam" id="PF03129">
    <property type="entry name" value="HGTP_anticodon"/>
    <property type="match status" value="1"/>
</dbReference>
<feature type="binding site" evidence="12">
    <location>
        <position position="481"/>
    </location>
    <ligand>
        <name>Zn(2+)</name>
        <dbReference type="ChEBI" id="CHEBI:29105"/>
        <note>catalytic</note>
    </ligand>
</feature>
<keyword evidence="5 12" id="KW-0547">Nucleotide-binding</keyword>
<keyword evidence="4 12" id="KW-0479">Metal-binding</keyword>
<keyword evidence="6 12" id="KW-0862">Zinc</keyword>
<dbReference type="GO" id="GO:0046872">
    <property type="term" value="F:metal ion binding"/>
    <property type="evidence" value="ECO:0007669"/>
    <property type="project" value="UniProtKB-KW"/>
</dbReference>
<dbReference type="PRINTS" id="PR01047">
    <property type="entry name" value="TRNASYNTHTHR"/>
</dbReference>
<dbReference type="GO" id="GO:0000049">
    <property type="term" value="F:tRNA binding"/>
    <property type="evidence" value="ECO:0007669"/>
    <property type="project" value="UniProtKB-KW"/>
</dbReference>
<dbReference type="Pfam" id="PF07973">
    <property type="entry name" value="tRNA_SAD"/>
    <property type="match status" value="1"/>
</dbReference>
<keyword evidence="3 12" id="KW-0436">Ligase</keyword>
<dbReference type="HAMAP" id="MF_00184">
    <property type="entry name" value="Thr_tRNA_synth"/>
    <property type="match status" value="1"/>
</dbReference>
<dbReference type="GO" id="GO:0005524">
    <property type="term" value="F:ATP binding"/>
    <property type="evidence" value="ECO:0007669"/>
    <property type="project" value="UniProtKB-UniRule"/>
</dbReference>
<evidence type="ECO:0000256" key="3">
    <source>
        <dbReference type="ARBA" id="ARBA00022598"/>
    </source>
</evidence>
<dbReference type="Gene3D" id="3.30.54.20">
    <property type="match status" value="1"/>
</dbReference>
<dbReference type="EMBL" id="MGJA01000003">
    <property type="protein sequence ID" value="OGM98089.1"/>
    <property type="molecule type" value="Genomic_DNA"/>
</dbReference>
<keyword evidence="9 12" id="KW-0648">Protein biosynthesis</keyword>